<keyword evidence="3" id="KW-0057">Aromatic amino acid biosynthesis</keyword>
<dbReference type="GO" id="GO:0004332">
    <property type="term" value="F:fructose-bisphosphate aldolase activity"/>
    <property type="evidence" value="ECO:0007669"/>
    <property type="project" value="InterPro"/>
</dbReference>
<dbReference type="Gene3D" id="3.20.20.70">
    <property type="entry name" value="Aldolase class I"/>
    <property type="match status" value="1"/>
</dbReference>
<dbReference type="PANTHER" id="PTHR47916:SF1">
    <property type="entry name" value="3-HYDROXY-5-PHOSPHONOOXYPENTANE-2,4-DIONE THIOLASE"/>
    <property type="match status" value="1"/>
</dbReference>
<dbReference type="CDD" id="cd00958">
    <property type="entry name" value="DhnA"/>
    <property type="match status" value="1"/>
</dbReference>
<keyword evidence="4" id="KW-0704">Schiff base</keyword>
<dbReference type="Pfam" id="PF01791">
    <property type="entry name" value="DeoC"/>
    <property type="match status" value="1"/>
</dbReference>
<dbReference type="GO" id="GO:0008652">
    <property type="term" value="P:amino acid biosynthetic process"/>
    <property type="evidence" value="ECO:0007669"/>
    <property type="project" value="UniProtKB-KW"/>
</dbReference>
<accession>A0A0W8FIY4</accession>
<dbReference type="EMBL" id="LNQE01001160">
    <property type="protein sequence ID" value="KUG20654.1"/>
    <property type="molecule type" value="Genomic_DNA"/>
</dbReference>
<evidence type="ECO:0000256" key="3">
    <source>
        <dbReference type="ARBA" id="ARBA00023141"/>
    </source>
</evidence>
<evidence type="ECO:0000313" key="5">
    <source>
        <dbReference type="EMBL" id="KUG20654.1"/>
    </source>
</evidence>
<dbReference type="PANTHER" id="PTHR47916">
    <property type="entry name" value="FRUCTOSE-BISPHOSPHATE ALDOLASE CLASS 1"/>
    <property type="match status" value="1"/>
</dbReference>
<proteinExistence type="inferred from homology"/>
<dbReference type="SUPFAM" id="SSF51569">
    <property type="entry name" value="Aldolase"/>
    <property type="match status" value="1"/>
</dbReference>
<dbReference type="PIRSF" id="PIRSF038992">
    <property type="entry name" value="Aldolase_Ia"/>
    <property type="match status" value="1"/>
</dbReference>
<dbReference type="InterPro" id="IPR013785">
    <property type="entry name" value="Aldolase_TIM"/>
</dbReference>
<gene>
    <name evidence="5" type="ORF">ASZ90_009604</name>
</gene>
<dbReference type="InterPro" id="IPR050456">
    <property type="entry name" value="DeoC/FbaB_aldolase"/>
</dbReference>
<evidence type="ECO:0000256" key="1">
    <source>
        <dbReference type="ARBA" id="ARBA00022605"/>
    </source>
</evidence>
<dbReference type="InterPro" id="IPR041720">
    <property type="entry name" value="FbaB-like"/>
</dbReference>
<protein>
    <submittedName>
        <fullName evidence="5">2-amino-3,7-dideoxy-d-threo-hept-6-ulosonate synthase</fullName>
    </submittedName>
</protein>
<dbReference type="InterPro" id="IPR002915">
    <property type="entry name" value="DeoC/FbaB/LacD_aldolase"/>
</dbReference>
<keyword evidence="1" id="KW-0028">Amino-acid biosynthesis</keyword>
<dbReference type="SMART" id="SM01133">
    <property type="entry name" value="DeoC"/>
    <property type="match status" value="1"/>
</dbReference>
<comment type="caution">
    <text evidence="5">The sequence shown here is derived from an EMBL/GenBank/DDBJ whole genome shotgun (WGS) entry which is preliminary data.</text>
</comment>
<evidence type="ECO:0000256" key="4">
    <source>
        <dbReference type="ARBA" id="ARBA00023270"/>
    </source>
</evidence>
<dbReference type="NCBIfam" id="NF005556">
    <property type="entry name" value="PRK07226.1"/>
    <property type="match status" value="1"/>
</dbReference>
<sequence>MIVVIGKEIRLERIMDRNTGRSVIIPMDHGFTLGQIEGLLDMTKIISEVSEGGANAIVLHKGMVKTGHRKHGRDIGLIIHLSASTSLNPDPNDKVLVCSVEEAVALGADGVSIHINLGAPNESRMIESAGQVVRDCNRWGMPLLVMIYPRGRGIDPASPAAIGHCVRVAEELGADLIKTNYTGDPISFAKIVQSCSVPVLIAGGEKGGDLETLSTVRSAVIDAGSAGVCVGRNAFQREDPCSFIQALYRVVHEAADPKAVLEMPE</sequence>
<keyword evidence="2" id="KW-0808">Transferase</keyword>
<dbReference type="AlphaFoldDB" id="A0A0W8FIY4"/>
<dbReference type="NCBIfam" id="TIGR01949">
    <property type="entry name" value="ADH_synth"/>
    <property type="match status" value="1"/>
</dbReference>
<evidence type="ECO:0000256" key="2">
    <source>
        <dbReference type="ARBA" id="ARBA00022679"/>
    </source>
</evidence>
<dbReference type="GO" id="GO:0016836">
    <property type="term" value="F:hydro-lyase activity"/>
    <property type="evidence" value="ECO:0007669"/>
    <property type="project" value="InterPro"/>
</dbReference>
<dbReference type="GO" id="GO:0016740">
    <property type="term" value="F:transferase activity"/>
    <property type="evidence" value="ECO:0007669"/>
    <property type="project" value="UniProtKB-KW"/>
</dbReference>
<organism evidence="5">
    <name type="scientific">hydrocarbon metagenome</name>
    <dbReference type="NCBI Taxonomy" id="938273"/>
    <lineage>
        <taxon>unclassified sequences</taxon>
        <taxon>metagenomes</taxon>
        <taxon>ecological metagenomes</taxon>
    </lineage>
</organism>
<reference evidence="5" key="1">
    <citation type="journal article" date="2015" name="Proc. Natl. Acad. Sci. U.S.A.">
        <title>Networks of energetic and metabolic interactions define dynamics in microbial communities.</title>
        <authorList>
            <person name="Embree M."/>
            <person name="Liu J.K."/>
            <person name="Al-Bassam M.M."/>
            <person name="Zengler K."/>
        </authorList>
    </citation>
    <scope>NUCLEOTIDE SEQUENCE</scope>
</reference>
<dbReference type="InterPro" id="IPR010210">
    <property type="entry name" value="ADH_synthase"/>
</dbReference>
<dbReference type="HAMAP" id="MF_00960">
    <property type="entry name" value="ADH_synthase"/>
    <property type="match status" value="1"/>
</dbReference>
<name>A0A0W8FIY4_9ZZZZ</name>
<dbReference type="GO" id="GO:0009073">
    <property type="term" value="P:aromatic amino acid family biosynthetic process"/>
    <property type="evidence" value="ECO:0007669"/>
    <property type="project" value="UniProtKB-KW"/>
</dbReference>